<evidence type="ECO:0000256" key="3">
    <source>
        <dbReference type="ARBA" id="ARBA00022989"/>
    </source>
</evidence>
<feature type="transmembrane region" description="Helical" evidence="5">
    <location>
        <begin position="227"/>
        <end position="247"/>
    </location>
</feature>
<dbReference type="Pfam" id="PF00892">
    <property type="entry name" value="EamA"/>
    <property type="match status" value="2"/>
</dbReference>
<sequence>MSAVPLAGAVADPRTHALALAAAALAAACFIGMDSTAKLLGERYGTTQVTFLRFAMGALYAVPLWLWRRTPLPARPQWRWHLLRSGLLMVALLTWFYALKQLPLVQAVGVGYTAPLFIALLAMWVLRERPSRWIWAALAVGALGVGVALWPELSATDAPGSEARLWGMAAAGVSAITYAGVVVVARHQAQHDALWTILLVQNLLPVLVLAVPMAWLWQPMLASDIPILLLMGALATGGLLCITWAFSHIEASRAAPVEYTGLVWAALLGFAVFGEVPTVWSLSSAALITLGCLLLVRR</sequence>
<comment type="caution">
    <text evidence="7">The sequence shown here is derived from an EMBL/GenBank/DDBJ whole genome shotgun (WGS) entry which is preliminary data.</text>
</comment>
<feature type="transmembrane region" description="Helical" evidence="5">
    <location>
        <begin position="133"/>
        <end position="153"/>
    </location>
</feature>
<evidence type="ECO:0000256" key="1">
    <source>
        <dbReference type="ARBA" id="ARBA00004141"/>
    </source>
</evidence>
<evidence type="ECO:0000313" key="8">
    <source>
        <dbReference type="Proteomes" id="UP000301751"/>
    </source>
</evidence>
<dbReference type="InterPro" id="IPR037185">
    <property type="entry name" value="EmrE-like"/>
</dbReference>
<dbReference type="OrthoDB" id="8584557at2"/>
<feature type="domain" description="EamA" evidence="6">
    <location>
        <begin position="166"/>
        <end position="296"/>
    </location>
</feature>
<feature type="transmembrane region" description="Helical" evidence="5">
    <location>
        <begin position="80"/>
        <end position="98"/>
    </location>
</feature>
<keyword evidence="3 5" id="KW-1133">Transmembrane helix</keyword>
<feature type="transmembrane region" description="Helical" evidence="5">
    <location>
        <begin position="254"/>
        <end position="273"/>
    </location>
</feature>
<dbReference type="PANTHER" id="PTHR22911">
    <property type="entry name" value="ACYL-MALONYL CONDENSING ENZYME-RELATED"/>
    <property type="match status" value="1"/>
</dbReference>
<feature type="transmembrane region" description="Helical" evidence="5">
    <location>
        <begin position="279"/>
        <end position="296"/>
    </location>
</feature>
<gene>
    <name evidence="7" type="ORF">AQPW35_00320</name>
</gene>
<feature type="transmembrane region" description="Helical" evidence="5">
    <location>
        <begin position="165"/>
        <end position="186"/>
    </location>
</feature>
<dbReference type="SUPFAM" id="SSF103481">
    <property type="entry name" value="Multidrug resistance efflux transporter EmrE"/>
    <property type="match status" value="2"/>
</dbReference>
<dbReference type="GO" id="GO:0016020">
    <property type="term" value="C:membrane"/>
    <property type="evidence" value="ECO:0007669"/>
    <property type="project" value="UniProtKB-SubCell"/>
</dbReference>
<feature type="transmembrane region" description="Helical" evidence="5">
    <location>
        <begin position="104"/>
        <end position="126"/>
    </location>
</feature>
<organism evidence="7 8">
    <name type="scientific">Pseudaquabacterium pictum</name>
    <dbReference type="NCBI Taxonomy" id="2315236"/>
    <lineage>
        <taxon>Bacteria</taxon>
        <taxon>Pseudomonadati</taxon>
        <taxon>Pseudomonadota</taxon>
        <taxon>Betaproteobacteria</taxon>
        <taxon>Burkholderiales</taxon>
        <taxon>Sphaerotilaceae</taxon>
        <taxon>Pseudaquabacterium</taxon>
    </lineage>
</organism>
<proteinExistence type="predicted"/>
<dbReference type="InterPro" id="IPR000620">
    <property type="entry name" value="EamA_dom"/>
</dbReference>
<protein>
    <submittedName>
        <fullName evidence="7">Membrane protein</fullName>
    </submittedName>
</protein>
<evidence type="ECO:0000313" key="7">
    <source>
        <dbReference type="EMBL" id="GCL60951.1"/>
    </source>
</evidence>
<reference evidence="8" key="1">
    <citation type="submission" date="2019-03" db="EMBL/GenBank/DDBJ databases">
        <title>Aquabacterium pictum sp.nov., the first bacteriochlorophyll a-containing freshwater bacterium in the genus Aquabacterium of the class Betaproteobacteria.</title>
        <authorList>
            <person name="Hirose S."/>
            <person name="Tank M."/>
            <person name="Hara E."/>
            <person name="Tamaki H."/>
            <person name="Takaichi S."/>
            <person name="Haruta S."/>
            <person name="Hanada S."/>
        </authorList>
    </citation>
    <scope>NUCLEOTIDE SEQUENCE [LARGE SCALE GENOMIC DNA]</scope>
    <source>
        <strain evidence="8">W35</strain>
    </source>
</reference>
<evidence type="ECO:0000256" key="2">
    <source>
        <dbReference type="ARBA" id="ARBA00022692"/>
    </source>
</evidence>
<evidence type="ECO:0000256" key="5">
    <source>
        <dbReference type="SAM" id="Phobius"/>
    </source>
</evidence>
<dbReference type="AlphaFoldDB" id="A0A480AH46"/>
<comment type="subcellular location">
    <subcellularLocation>
        <location evidence="1">Membrane</location>
        <topology evidence="1">Multi-pass membrane protein</topology>
    </subcellularLocation>
</comment>
<keyword evidence="2 5" id="KW-0812">Transmembrane</keyword>
<keyword evidence="4 5" id="KW-0472">Membrane</keyword>
<evidence type="ECO:0000259" key="6">
    <source>
        <dbReference type="Pfam" id="PF00892"/>
    </source>
</evidence>
<evidence type="ECO:0000256" key="4">
    <source>
        <dbReference type="ARBA" id="ARBA00023136"/>
    </source>
</evidence>
<name>A0A480AH46_9BURK</name>
<accession>A0A480AH46</accession>
<dbReference type="EMBL" id="BJCL01000001">
    <property type="protein sequence ID" value="GCL60951.1"/>
    <property type="molecule type" value="Genomic_DNA"/>
</dbReference>
<dbReference type="Proteomes" id="UP000301751">
    <property type="component" value="Unassembled WGS sequence"/>
</dbReference>
<feature type="domain" description="EamA" evidence="6">
    <location>
        <begin position="20"/>
        <end position="148"/>
    </location>
</feature>
<feature type="transmembrane region" description="Helical" evidence="5">
    <location>
        <begin position="50"/>
        <end position="68"/>
    </location>
</feature>
<feature type="transmembrane region" description="Helical" evidence="5">
    <location>
        <begin position="193"/>
        <end position="215"/>
    </location>
</feature>
<dbReference type="PANTHER" id="PTHR22911:SF6">
    <property type="entry name" value="SOLUTE CARRIER FAMILY 35 MEMBER G1"/>
    <property type="match status" value="1"/>
</dbReference>
<keyword evidence="8" id="KW-1185">Reference proteome</keyword>